<keyword evidence="2" id="KW-0732">Signal</keyword>
<feature type="compositionally biased region" description="Pro residues" evidence="1">
    <location>
        <begin position="63"/>
        <end position="108"/>
    </location>
</feature>
<dbReference type="Proteomes" id="UP000053660">
    <property type="component" value="Unassembled WGS sequence"/>
</dbReference>
<feature type="chain" id="PRO_5002083573" evidence="2">
    <location>
        <begin position="17"/>
        <end position="234"/>
    </location>
</feature>
<evidence type="ECO:0000313" key="3">
    <source>
        <dbReference type="EMBL" id="KHK00002.1"/>
    </source>
</evidence>
<feature type="region of interest" description="Disordered" evidence="1">
    <location>
        <begin position="27"/>
        <end position="120"/>
    </location>
</feature>
<evidence type="ECO:0000256" key="2">
    <source>
        <dbReference type="SAM" id="SignalP"/>
    </source>
</evidence>
<keyword evidence="4" id="KW-1185">Reference proteome</keyword>
<reference evidence="3 4" key="1">
    <citation type="submission" date="2014-03" db="EMBL/GenBank/DDBJ databases">
        <title>Draft genome of the hookworm Oesophagostomum dentatum.</title>
        <authorList>
            <person name="Mitreva M."/>
        </authorList>
    </citation>
    <scope>NUCLEOTIDE SEQUENCE [LARGE SCALE GENOMIC DNA]</scope>
    <source>
        <strain evidence="3 4">OD-Hann</strain>
    </source>
</reference>
<sequence length="234" mass="26119">MWRVLALTLFAVNAQAQFEKGVPVVAGPPPAPVPQHAPPPSPPSPPLSAAAPSVPAPEAKSFPLPPYPPQPVYGVEVPPPPYGHPPLNPYDPQFPPPYQPQPYPPQPSPHDYYRSYDSSEEDDYGSCNSCYMVKSTCEDKPPGYDCRKPRVTYFYTTNGCQRAVLTCRGADDRWTRIVTKYDKPLTEGYAVAKMLKCKRGKWIAYDIRGQEEDFRTARCLIDRDHRAGRTGEMP</sequence>
<name>A0A0B1TV32_OESDE</name>
<accession>A0A0B1TV32</accession>
<evidence type="ECO:0000256" key="1">
    <source>
        <dbReference type="SAM" id="MobiDB-lite"/>
    </source>
</evidence>
<dbReference type="AlphaFoldDB" id="A0A0B1TV32"/>
<feature type="signal peptide" evidence="2">
    <location>
        <begin position="1"/>
        <end position="16"/>
    </location>
</feature>
<dbReference type="OrthoDB" id="10356750at2759"/>
<protein>
    <submittedName>
        <fullName evidence="3">Uncharacterized protein</fullName>
    </submittedName>
</protein>
<evidence type="ECO:0000313" key="4">
    <source>
        <dbReference type="Proteomes" id="UP000053660"/>
    </source>
</evidence>
<proteinExistence type="predicted"/>
<gene>
    <name evidence="3" type="ORF">OESDEN_00064</name>
</gene>
<feature type="compositionally biased region" description="Pro residues" evidence="1">
    <location>
        <begin position="27"/>
        <end position="46"/>
    </location>
</feature>
<organism evidence="3 4">
    <name type="scientific">Oesophagostomum dentatum</name>
    <name type="common">Nodular worm</name>
    <dbReference type="NCBI Taxonomy" id="61180"/>
    <lineage>
        <taxon>Eukaryota</taxon>
        <taxon>Metazoa</taxon>
        <taxon>Ecdysozoa</taxon>
        <taxon>Nematoda</taxon>
        <taxon>Chromadorea</taxon>
        <taxon>Rhabditida</taxon>
        <taxon>Rhabditina</taxon>
        <taxon>Rhabditomorpha</taxon>
        <taxon>Strongyloidea</taxon>
        <taxon>Strongylidae</taxon>
        <taxon>Oesophagostomum</taxon>
    </lineage>
</organism>
<feature type="compositionally biased region" description="Low complexity" evidence="1">
    <location>
        <begin position="47"/>
        <end position="61"/>
    </location>
</feature>
<dbReference type="EMBL" id="KN549200">
    <property type="protein sequence ID" value="KHK00002.1"/>
    <property type="molecule type" value="Genomic_DNA"/>
</dbReference>